<sequence length="229" mass="25713">MLDAVQKPKWGWIDLIIVYTGTLLLTLLGTAWIAHNRVDLFTYFTAGTLMQFIISVGLVLLLAVYIHKARLSELGLKRASGHDLLVYGLLGGFLLMVFMILIGIPISRLQPDVQPQVFEEMLRSVGQDWQFFVLLFLGAVTAPISEELFYRGMLYPVFRGYLGPGWGAVTAGLIFGLAHWDLWRTIPLAIGGAALCYMYEKTGNIWVTMLAHGTWNGLMSLMVYYNFLV</sequence>
<evidence type="ECO:0000256" key="1">
    <source>
        <dbReference type="SAM" id="Phobius"/>
    </source>
</evidence>
<dbReference type="EMBL" id="LNQE01001888">
    <property type="protein sequence ID" value="KUG03253.1"/>
    <property type="molecule type" value="Genomic_DNA"/>
</dbReference>
<feature type="transmembrane region" description="Helical" evidence="1">
    <location>
        <begin position="205"/>
        <end position="227"/>
    </location>
</feature>
<feature type="transmembrane region" description="Helical" evidence="1">
    <location>
        <begin position="161"/>
        <end position="180"/>
    </location>
</feature>
<feature type="transmembrane region" description="Helical" evidence="1">
    <location>
        <begin position="129"/>
        <end position="149"/>
    </location>
</feature>
<protein>
    <submittedName>
        <fullName evidence="3">Caax amino terminal protease family protein</fullName>
    </submittedName>
</protein>
<proteinExistence type="predicted"/>
<evidence type="ECO:0000259" key="2">
    <source>
        <dbReference type="Pfam" id="PF02517"/>
    </source>
</evidence>
<dbReference type="AlphaFoldDB" id="A0A0W8E3V0"/>
<keyword evidence="3" id="KW-0378">Hydrolase</keyword>
<keyword evidence="3" id="KW-0645">Protease</keyword>
<feature type="transmembrane region" description="Helical" evidence="1">
    <location>
        <begin position="12"/>
        <end position="34"/>
    </location>
</feature>
<dbReference type="GO" id="GO:0004175">
    <property type="term" value="F:endopeptidase activity"/>
    <property type="evidence" value="ECO:0007669"/>
    <property type="project" value="UniProtKB-ARBA"/>
</dbReference>
<keyword evidence="1" id="KW-1133">Transmembrane helix</keyword>
<name>A0A0W8E3V0_9ZZZZ</name>
<keyword evidence="1" id="KW-0472">Membrane</keyword>
<dbReference type="GO" id="GO:0006508">
    <property type="term" value="P:proteolysis"/>
    <property type="evidence" value="ECO:0007669"/>
    <property type="project" value="UniProtKB-KW"/>
</dbReference>
<gene>
    <name evidence="3" type="ORF">ASZ90_019352</name>
</gene>
<dbReference type="InterPro" id="IPR003675">
    <property type="entry name" value="Rce1/LyrA-like_dom"/>
</dbReference>
<keyword evidence="1" id="KW-0812">Transmembrane</keyword>
<feature type="transmembrane region" description="Helical" evidence="1">
    <location>
        <begin position="40"/>
        <end position="64"/>
    </location>
</feature>
<comment type="caution">
    <text evidence="3">The sequence shown here is derived from an EMBL/GenBank/DDBJ whole genome shotgun (WGS) entry which is preliminary data.</text>
</comment>
<feature type="transmembrane region" description="Helical" evidence="1">
    <location>
        <begin position="84"/>
        <end position="109"/>
    </location>
</feature>
<dbReference type="PANTHER" id="PTHR43592:SF15">
    <property type="entry name" value="CAAX AMINO TERMINAL PROTEASE FAMILY PROTEIN"/>
    <property type="match status" value="1"/>
</dbReference>
<dbReference type="Pfam" id="PF02517">
    <property type="entry name" value="Rce1-like"/>
    <property type="match status" value="1"/>
</dbReference>
<evidence type="ECO:0000313" key="3">
    <source>
        <dbReference type="EMBL" id="KUG03253.1"/>
    </source>
</evidence>
<dbReference type="GO" id="GO:0080120">
    <property type="term" value="P:CAAX-box protein maturation"/>
    <property type="evidence" value="ECO:0007669"/>
    <property type="project" value="UniProtKB-ARBA"/>
</dbReference>
<feature type="domain" description="CAAX prenyl protease 2/Lysostaphin resistance protein A-like" evidence="2">
    <location>
        <begin position="129"/>
        <end position="217"/>
    </location>
</feature>
<accession>A0A0W8E3V0</accession>
<organism evidence="3">
    <name type="scientific">hydrocarbon metagenome</name>
    <dbReference type="NCBI Taxonomy" id="938273"/>
    <lineage>
        <taxon>unclassified sequences</taxon>
        <taxon>metagenomes</taxon>
        <taxon>ecological metagenomes</taxon>
    </lineage>
</organism>
<dbReference type="PANTHER" id="PTHR43592">
    <property type="entry name" value="CAAX AMINO TERMINAL PROTEASE"/>
    <property type="match status" value="1"/>
</dbReference>
<reference evidence="3" key="1">
    <citation type="journal article" date="2015" name="Proc. Natl. Acad. Sci. U.S.A.">
        <title>Networks of energetic and metabolic interactions define dynamics in microbial communities.</title>
        <authorList>
            <person name="Embree M."/>
            <person name="Liu J.K."/>
            <person name="Al-Bassam M.M."/>
            <person name="Zengler K."/>
        </authorList>
    </citation>
    <scope>NUCLEOTIDE SEQUENCE</scope>
</reference>